<dbReference type="RefSeq" id="WP_202749637.1">
    <property type="nucleotide sequence ID" value="NZ_JAESWC010000009.1"/>
</dbReference>
<dbReference type="InterPro" id="IPR013078">
    <property type="entry name" value="His_Pase_superF_clade-1"/>
</dbReference>
<dbReference type="PANTHER" id="PTHR46517">
    <property type="entry name" value="FRUCTOSE-2,6-BISPHOSPHATASE TIGAR"/>
    <property type="match status" value="1"/>
</dbReference>
<dbReference type="PRINTS" id="PR00991">
    <property type="entry name" value="6PFRUCTKNASE"/>
</dbReference>
<dbReference type="CDD" id="cd07067">
    <property type="entry name" value="HP_PGM_like"/>
    <property type="match status" value="1"/>
</dbReference>
<evidence type="ECO:0000313" key="2">
    <source>
        <dbReference type="EMBL" id="MBL4936877.1"/>
    </source>
</evidence>
<dbReference type="InterPro" id="IPR003094">
    <property type="entry name" value="6Pfruct_kin"/>
</dbReference>
<proteinExistence type="predicted"/>
<keyword evidence="3" id="KW-1185">Reference proteome</keyword>
<dbReference type="Proteomes" id="UP000632377">
    <property type="component" value="Unassembled WGS sequence"/>
</dbReference>
<sequence length="202" mass="23399">MLRLYITRHGETEWNIQGRMQGWKNSNLTTKGTSNAKALGESLKSVEFNKVYCSPLDRTRHTAELILSGRDIPVVYDENLREIHLGELEGLNQEEIKEIYPEFGSHFWENPHLYEAKSGEDFYHVKERVLKVLDRIISENTEGNILIVTHGVVLKTFHAYFKNLPMERLWDPPFIYDTSLTIVEIENGKSEVVIEGDISHLK</sequence>
<organism evidence="2 3">
    <name type="scientific">Clostridium rhizosphaerae</name>
    <dbReference type="NCBI Taxonomy" id="2803861"/>
    <lineage>
        <taxon>Bacteria</taxon>
        <taxon>Bacillati</taxon>
        <taxon>Bacillota</taxon>
        <taxon>Clostridia</taxon>
        <taxon>Eubacteriales</taxon>
        <taxon>Clostridiaceae</taxon>
        <taxon>Clostridium</taxon>
    </lineage>
</organism>
<dbReference type="Gene3D" id="3.40.50.1240">
    <property type="entry name" value="Phosphoglycerate mutase-like"/>
    <property type="match status" value="1"/>
</dbReference>
<accession>A0ABS1TDM8</accession>
<dbReference type="InterPro" id="IPR001345">
    <property type="entry name" value="PG/BPGM_mutase_AS"/>
</dbReference>
<name>A0ABS1TDM8_9CLOT</name>
<protein>
    <submittedName>
        <fullName evidence="2">Histidine phosphatase family protein</fullName>
    </submittedName>
</protein>
<dbReference type="PIRSF" id="PIRSF000709">
    <property type="entry name" value="6PFK_2-Ptase"/>
    <property type="match status" value="1"/>
</dbReference>
<comment type="caution">
    <text evidence="2">The sequence shown here is derived from an EMBL/GenBank/DDBJ whole genome shotgun (WGS) entry which is preliminary data.</text>
</comment>
<dbReference type="EMBL" id="JAESWC010000009">
    <property type="protein sequence ID" value="MBL4936877.1"/>
    <property type="molecule type" value="Genomic_DNA"/>
</dbReference>
<dbReference type="InterPro" id="IPR051695">
    <property type="entry name" value="Phosphoglycerate_Mutase"/>
</dbReference>
<dbReference type="InterPro" id="IPR029033">
    <property type="entry name" value="His_PPase_superfam"/>
</dbReference>
<gene>
    <name evidence="2" type="ORF">JK636_14045</name>
</gene>
<dbReference type="SMART" id="SM00855">
    <property type="entry name" value="PGAM"/>
    <property type="match status" value="1"/>
</dbReference>
<dbReference type="PROSITE" id="PS00175">
    <property type="entry name" value="PG_MUTASE"/>
    <property type="match status" value="1"/>
</dbReference>
<reference evidence="2 3" key="1">
    <citation type="submission" date="2021-01" db="EMBL/GenBank/DDBJ databases">
        <title>Genome public.</title>
        <authorList>
            <person name="Liu C."/>
            <person name="Sun Q."/>
        </authorList>
    </citation>
    <scope>NUCLEOTIDE SEQUENCE [LARGE SCALE GENOMIC DNA]</scope>
    <source>
        <strain evidence="2 3">YIM B02515</strain>
    </source>
</reference>
<dbReference type="Pfam" id="PF00300">
    <property type="entry name" value="His_Phos_1"/>
    <property type="match status" value="1"/>
</dbReference>
<evidence type="ECO:0000256" key="1">
    <source>
        <dbReference type="ARBA" id="ARBA00022801"/>
    </source>
</evidence>
<dbReference type="PANTHER" id="PTHR46517:SF1">
    <property type="entry name" value="FRUCTOSE-2,6-BISPHOSPHATASE TIGAR"/>
    <property type="match status" value="1"/>
</dbReference>
<dbReference type="SUPFAM" id="SSF53254">
    <property type="entry name" value="Phosphoglycerate mutase-like"/>
    <property type="match status" value="1"/>
</dbReference>
<keyword evidence="1" id="KW-0378">Hydrolase</keyword>
<evidence type="ECO:0000313" key="3">
    <source>
        <dbReference type="Proteomes" id="UP000632377"/>
    </source>
</evidence>